<comment type="caution">
    <text evidence="2">The sequence shown here is derived from an EMBL/GenBank/DDBJ whole genome shotgun (WGS) entry which is preliminary data.</text>
</comment>
<feature type="non-terminal residue" evidence="2">
    <location>
        <position position="224"/>
    </location>
</feature>
<keyword evidence="3" id="KW-1185">Reference proteome</keyword>
<organism evidence="2 3">
    <name type="scientific">Gigaspora margarita</name>
    <dbReference type="NCBI Taxonomy" id="4874"/>
    <lineage>
        <taxon>Eukaryota</taxon>
        <taxon>Fungi</taxon>
        <taxon>Fungi incertae sedis</taxon>
        <taxon>Mucoromycota</taxon>
        <taxon>Glomeromycotina</taxon>
        <taxon>Glomeromycetes</taxon>
        <taxon>Diversisporales</taxon>
        <taxon>Gigasporaceae</taxon>
        <taxon>Gigaspora</taxon>
    </lineage>
</organism>
<gene>
    <name evidence="2" type="ORF">GMARGA_LOCUS31270</name>
</gene>
<evidence type="ECO:0000256" key="1">
    <source>
        <dbReference type="SAM" id="MobiDB-lite"/>
    </source>
</evidence>
<evidence type="ECO:0000313" key="3">
    <source>
        <dbReference type="Proteomes" id="UP000789901"/>
    </source>
</evidence>
<protein>
    <submittedName>
        <fullName evidence="2">32977_t:CDS:1</fullName>
    </submittedName>
</protein>
<feature type="region of interest" description="Disordered" evidence="1">
    <location>
        <begin position="33"/>
        <end position="58"/>
    </location>
</feature>
<dbReference type="EMBL" id="CAJVQB010046256">
    <property type="protein sequence ID" value="CAG8832879.1"/>
    <property type="molecule type" value="Genomic_DNA"/>
</dbReference>
<reference evidence="2 3" key="1">
    <citation type="submission" date="2021-06" db="EMBL/GenBank/DDBJ databases">
        <authorList>
            <person name="Kallberg Y."/>
            <person name="Tangrot J."/>
            <person name="Rosling A."/>
        </authorList>
    </citation>
    <scope>NUCLEOTIDE SEQUENCE [LARGE SCALE GENOMIC DNA]</scope>
    <source>
        <strain evidence="2 3">120-4 pot B 10/14</strain>
    </source>
</reference>
<sequence length="224" mass="26511">MPTLHTFWKQKKTTEASEIELYNDAEEEVDEVMEVDKDGEQEEVDEDREQKEVDEDNDTGGILEDEIETNNWHKKIPTALENLVLDIKKENVNSEVWVCLNSIRFYLQLVKYNYKKIEASKVVADTAGKGIYHAKCICSWAHQYVIPRQFLTYAESNTLKHGASSGTKIFFFNILYFYEEIKYNQCIVFPLDYFIPKLHEEAKELRQILNERRLWPEEELKLEE</sequence>
<name>A0ABN7WI70_GIGMA</name>
<dbReference type="Proteomes" id="UP000789901">
    <property type="component" value="Unassembled WGS sequence"/>
</dbReference>
<proteinExistence type="predicted"/>
<evidence type="ECO:0000313" key="2">
    <source>
        <dbReference type="EMBL" id="CAG8832879.1"/>
    </source>
</evidence>
<accession>A0ABN7WI70</accession>